<dbReference type="EMBL" id="JACGCM010002347">
    <property type="protein sequence ID" value="KAF6140784.1"/>
    <property type="molecule type" value="Genomic_DNA"/>
</dbReference>
<feature type="transmembrane region" description="Helical" evidence="1">
    <location>
        <begin position="50"/>
        <end position="72"/>
    </location>
</feature>
<evidence type="ECO:0000256" key="1">
    <source>
        <dbReference type="SAM" id="Phobius"/>
    </source>
</evidence>
<name>A0A7J7LE38_9MAGN</name>
<gene>
    <name evidence="2" type="ORF">GIB67_042197</name>
</gene>
<evidence type="ECO:0000313" key="3">
    <source>
        <dbReference type="Proteomes" id="UP000541444"/>
    </source>
</evidence>
<proteinExistence type="predicted"/>
<keyword evidence="1" id="KW-0812">Transmembrane</keyword>
<accession>A0A7J7LE38</accession>
<keyword evidence="3" id="KW-1185">Reference proteome</keyword>
<organism evidence="2 3">
    <name type="scientific">Kingdonia uniflora</name>
    <dbReference type="NCBI Taxonomy" id="39325"/>
    <lineage>
        <taxon>Eukaryota</taxon>
        <taxon>Viridiplantae</taxon>
        <taxon>Streptophyta</taxon>
        <taxon>Embryophyta</taxon>
        <taxon>Tracheophyta</taxon>
        <taxon>Spermatophyta</taxon>
        <taxon>Magnoliopsida</taxon>
        <taxon>Ranunculales</taxon>
        <taxon>Circaeasteraceae</taxon>
        <taxon>Kingdonia</taxon>
    </lineage>
</organism>
<reference evidence="2 3" key="1">
    <citation type="journal article" date="2020" name="IScience">
        <title>Genome Sequencing of the Endangered Kingdonia uniflora (Circaeasteraceae, Ranunculales) Reveals Potential Mechanisms of Evolutionary Specialization.</title>
        <authorList>
            <person name="Sun Y."/>
            <person name="Deng T."/>
            <person name="Zhang A."/>
            <person name="Moore M.J."/>
            <person name="Landis J.B."/>
            <person name="Lin N."/>
            <person name="Zhang H."/>
            <person name="Zhang X."/>
            <person name="Huang J."/>
            <person name="Zhang X."/>
            <person name="Sun H."/>
            <person name="Wang H."/>
        </authorList>
    </citation>
    <scope>NUCLEOTIDE SEQUENCE [LARGE SCALE GENOMIC DNA]</scope>
    <source>
        <strain evidence="2">TB1705</strain>
        <tissue evidence="2">Leaf</tissue>
    </source>
</reference>
<dbReference type="AlphaFoldDB" id="A0A7J7LE38"/>
<keyword evidence="1" id="KW-1133">Transmembrane helix</keyword>
<sequence>MFILLQGEVLVFCWTCVRRKGVEQKGYYARYAPFFGVSFYGQLRMSLKSIIVFIFIWLMTLRIFYATVWIFYS</sequence>
<keyword evidence="1" id="KW-0472">Membrane</keyword>
<evidence type="ECO:0000313" key="2">
    <source>
        <dbReference type="EMBL" id="KAF6140784.1"/>
    </source>
</evidence>
<dbReference type="Proteomes" id="UP000541444">
    <property type="component" value="Unassembled WGS sequence"/>
</dbReference>
<protein>
    <submittedName>
        <fullName evidence="2">Uncharacterized protein</fullName>
    </submittedName>
</protein>
<comment type="caution">
    <text evidence="2">The sequence shown here is derived from an EMBL/GenBank/DDBJ whole genome shotgun (WGS) entry which is preliminary data.</text>
</comment>